<protein>
    <recommendedName>
        <fullName evidence="9">Sec-independent protein translocase protein TatA</fullName>
    </recommendedName>
</protein>
<name>A0A4P9UIP4_METBY</name>
<dbReference type="InterPro" id="IPR003369">
    <property type="entry name" value="TatA/B/E"/>
</dbReference>
<dbReference type="STRING" id="675511.GCA_000341735_02989"/>
<feature type="compositionally biased region" description="Basic and acidic residues" evidence="10">
    <location>
        <begin position="44"/>
        <end position="61"/>
    </location>
</feature>
<comment type="function">
    <text evidence="9">Part of the twin-arginine translocation (Tat) system that transports large folded proteins containing a characteristic twin-arginine motif in their signal peptide across membranes. TatA could form the protein-conducting channel of the Tat system.</text>
</comment>
<reference evidence="12" key="1">
    <citation type="journal article" date="2019" name="J. Bacteriol.">
        <title>A Mutagenic Screen Identifies a TonB-Dependent Receptor Required for the Lanthanide Metal Switch in the Type I Methanotroph 'Methylotuvimicrobium buryatense' 5GB1C.</title>
        <authorList>
            <person name="Groom J.D."/>
            <person name="Ford S.M."/>
            <person name="Pesesky M.W."/>
            <person name="Lidstrom M.E."/>
        </authorList>
    </citation>
    <scope>NUCLEOTIDE SEQUENCE [LARGE SCALE GENOMIC DNA]</scope>
    <source>
        <strain evidence="12">5GB1C</strain>
    </source>
</reference>
<keyword evidence="3 9" id="KW-1003">Cell membrane</keyword>
<dbReference type="EMBL" id="CP035467">
    <property type="protein sequence ID" value="QCW80827.1"/>
    <property type="molecule type" value="Genomic_DNA"/>
</dbReference>
<dbReference type="KEGG" id="mbur:EQU24_00070"/>
<keyword evidence="8 9" id="KW-0472">Membrane</keyword>
<dbReference type="AlphaFoldDB" id="A0A4P9UIP4"/>
<dbReference type="Gene3D" id="1.20.5.3310">
    <property type="match status" value="1"/>
</dbReference>
<keyword evidence="6 9" id="KW-1133">Transmembrane helix</keyword>
<proteinExistence type="inferred from homology"/>
<evidence type="ECO:0000256" key="3">
    <source>
        <dbReference type="ARBA" id="ARBA00022475"/>
    </source>
</evidence>
<evidence type="ECO:0000256" key="4">
    <source>
        <dbReference type="ARBA" id="ARBA00022692"/>
    </source>
</evidence>
<evidence type="ECO:0000256" key="6">
    <source>
        <dbReference type="ARBA" id="ARBA00022989"/>
    </source>
</evidence>
<dbReference type="InterPro" id="IPR006312">
    <property type="entry name" value="TatA/E"/>
</dbReference>
<dbReference type="OrthoDB" id="7066617at2"/>
<feature type="transmembrane region" description="Helical" evidence="9">
    <location>
        <begin position="6"/>
        <end position="21"/>
    </location>
</feature>
<dbReference type="NCBIfam" id="TIGR01411">
    <property type="entry name" value="tatAE"/>
    <property type="match status" value="1"/>
</dbReference>
<evidence type="ECO:0000256" key="1">
    <source>
        <dbReference type="ARBA" id="ARBA00004162"/>
    </source>
</evidence>
<comment type="similarity">
    <text evidence="9">Belongs to the TatA/E family.</text>
</comment>
<keyword evidence="5 9" id="KW-0653">Protein transport</keyword>
<dbReference type="Proteomes" id="UP000305881">
    <property type="component" value="Chromosome"/>
</dbReference>
<gene>
    <name evidence="9 11" type="primary">tatA</name>
    <name evidence="11" type="ORF">EQU24_00070</name>
</gene>
<dbReference type="PANTHER" id="PTHR42982">
    <property type="entry name" value="SEC-INDEPENDENT PROTEIN TRANSLOCASE PROTEIN TATA"/>
    <property type="match status" value="1"/>
</dbReference>
<accession>A0A4P9UIP4</accession>
<evidence type="ECO:0000256" key="8">
    <source>
        <dbReference type="ARBA" id="ARBA00023136"/>
    </source>
</evidence>
<evidence type="ECO:0000256" key="9">
    <source>
        <dbReference type="HAMAP-Rule" id="MF_00236"/>
    </source>
</evidence>
<comment type="subunit">
    <text evidence="9">The Tat system comprises two distinct complexes: a TatABC complex, containing multiple copies of TatA, TatB and TatC subunits, and a separate TatA complex, containing only TatA subunits. Substrates initially bind to the TatABC complex, which probably triggers association of the separate TatA complex to form the active translocon.</text>
</comment>
<evidence type="ECO:0000256" key="5">
    <source>
        <dbReference type="ARBA" id="ARBA00022927"/>
    </source>
</evidence>
<keyword evidence="4 9" id="KW-0812">Transmembrane</keyword>
<dbReference type="Pfam" id="PF02416">
    <property type="entry name" value="TatA_B_E"/>
    <property type="match status" value="1"/>
</dbReference>
<dbReference type="GO" id="GO:0043953">
    <property type="term" value="P:protein transport by the Tat complex"/>
    <property type="evidence" value="ECO:0007669"/>
    <property type="project" value="UniProtKB-UniRule"/>
</dbReference>
<evidence type="ECO:0000313" key="12">
    <source>
        <dbReference type="Proteomes" id="UP000305881"/>
    </source>
</evidence>
<keyword evidence="7 9" id="KW-0811">Translocation</keyword>
<dbReference type="PANTHER" id="PTHR42982:SF1">
    <property type="entry name" value="SEC-INDEPENDENT PROTEIN TRANSLOCASE PROTEIN TATA"/>
    <property type="match status" value="1"/>
</dbReference>
<evidence type="ECO:0000256" key="2">
    <source>
        <dbReference type="ARBA" id="ARBA00022448"/>
    </source>
</evidence>
<comment type="subcellular location">
    <subcellularLocation>
        <location evidence="1 9">Cell membrane</location>
        <topology evidence="1 9">Single-pass membrane protein</topology>
    </subcellularLocation>
</comment>
<sequence>MGISVTQLVIIMVIVILLFGTKRVRNLGSDLGVAIKSFRNSVKEGEDDKQLSKDESEKVEDSVELQHQSKV</sequence>
<feature type="region of interest" description="Disordered" evidence="10">
    <location>
        <begin position="44"/>
        <end position="71"/>
    </location>
</feature>
<keyword evidence="2 9" id="KW-0813">Transport</keyword>
<dbReference type="RefSeq" id="WP_014146537.1">
    <property type="nucleotide sequence ID" value="NZ_CP035467.1"/>
</dbReference>
<evidence type="ECO:0000313" key="11">
    <source>
        <dbReference type="EMBL" id="QCW80827.1"/>
    </source>
</evidence>
<dbReference type="GO" id="GO:0008320">
    <property type="term" value="F:protein transmembrane transporter activity"/>
    <property type="evidence" value="ECO:0007669"/>
    <property type="project" value="UniProtKB-UniRule"/>
</dbReference>
<dbReference type="HAMAP" id="MF_00236">
    <property type="entry name" value="TatA_E"/>
    <property type="match status" value="1"/>
</dbReference>
<keyword evidence="12" id="KW-1185">Reference proteome</keyword>
<organism evidence="11 12">
    <name type="scientific">Methylotuvimicrobium buryatense</name>
    <name type="common">Methylomicrobium buryatense</name>
    <dbReference type="NCBI Taxonomy" id="95641"/>
    <lineage>
        <taxon>Bacteria</taxon>
        <taxon>Pseudomonadati</taxon>
        <taxon>Pseudomonadota</taxon>
        <taxon>Gammaproteobacteria</taxon>
        <taxon>Methylococcales</taxon>
        <taxon>Methylococcaceae</taxon>
        <taxon>Methylotuvimicrobium</taxon>
    </lineage>
</organism>
<evidence type="ECO:0000256" key="10">
    <source>
        <dbReference type="SAM" id="MobiDB-lite"/>
    </source>
</evidence>
<dbReference type="GO" id="GO:0033281">
    <property type="term" value="C:TAT protein transport complex"/>
    <property type="evidence" value="ECO:0007669"/>
    <property type="project" value="UniProtKB-UniRule"/>
</dbReference>
<evidence type="ECO:0000256" key="7">
    <source>
        <dbReference type="ARBA" id="ARBA00023010"/>
    </source>
</evidence>